<dbReference type="PANTHER" id="PTHR13847">
    <property type="entry name" value="SARCOSINE DEHYDROGENASE-RELATED"/>
    <property type="match status" value="1"/>
</dbReference>
<dbReference type="PANTHER" id="PTHR13847:SF150">
    <property type="entry name" value="OXIDOREDUCTASE TDA3-RELATED"/>
    <property type="match status" value="1"/>
</dbReference>
<dbReference type="AlphaFoldDB" id="A0A433QQW8"/>
<dbReference type="GO" id="GO:0005737">
    <property type="term" value="C:cytoplasm"/>
    <property type="evidence" value="ECO:0007669"/>
    <property type="project" value="TreeGrafter"/>
</dbReference>
<comment type="caution">
    <text evidence="3">The sequence shown here is derived from an EMBL/GenBank/DDBJ whole genome shotgun (WGS) entry which is preliminary data.</text>
</comment>
<keyword evidence="1" id="KW-0812">Transmembrane</keyword>
<protein>
    <recommendedName>
        <fullName evidence="2">FAD dependent oxidoreductase domain-containing protein</fullName>
    </recommendedName>
</protein>
<evidence type="ECO:0000256" key="1">
    <source>
        <dbReference type="SAM" id="Phobius"/>
    </source>
</evidence>
<evidence type="ECO:0000313" key="3">
    <source>
        <dbReference type="EMBL" id="RUS32161.1"/>
    </source>
</evidence>
<dbReference type="SUPFAM" id="SSF51905">
    <property type="entry name" value="FAD/NAD(P)-binding domain"/>
    <property type="match status" value="1"/>
</dbReference>
<dbReference type="InterPro" id="IPR036188">
    <property type="entry name" value="FAD/NAD-bd_sf"/>
</dbReference>
<reference evidence="3 4" key="1">
    <citation type="journal article" date="2018" name="New Phytol.">
        <title>Phylogenomics of Endogonaceae and evolution of mycorrhizas within Mucoromycota.</title>
        <authorList>
            <person name="Chang Y."/>
            <person name="Desiro A."/>
            <person name="Na H."/>
            <person name="Sandor L."/>
            <person name="Lipzen A."/>
            <person name="Clum A."/>
            <person name="Barry K."/>
            <person name="Grigoriev I.V."/>
            <person name="Martin F.M."/>
            <person name="Stajich J.E."/>
            <person name="Smith M.E."/>
            <person name="Bonito G."/>
            <person name="Spatafora J.W."/>
        </authorList>
    </citation>
    <scope>NUCLEOTIDE SEQUENCE [LARGE SCALE GENOMIC DNA]</scope>
    <source>
        <strain evidence="3 4">AD002</strain>
    </source>
</reference>
<name>A0A433QQW8_9FUNG</name>
<keyword evidence="1" id="KW-1133">Transmembrane helix</keyword>
<sequence length="92" mass="9715">MTDPLTQPRHVVICGGGIVGVCIAYFLAEKDPSIRITVIERTAVACAASGVAGGFLACNCLKEGEGSRRGGPGQVGCWGKKREDYAKYLQKN</sequence>
<organism evidence="3 4">
    <name type="scientific">Jimgerdemannia flammicorona</name>
    <dbReference type="NCBI Taxonomy" id="994334"/>
    <lineage>
        <taxon>Eukaryota</taxon>
        <taxon>Fungi</taxon>
        <taxon>Fungi incertae sedis</taxon>
        <taxon>Mucoromycota</taxon>
        <taxon>Mucoromycotina</taxon>
        <taxon>Endogonomycetes</taxon>
        <taxon>Endogonales</taxon>
        <taxon>Endogonaceae</taxon>
        <taxon>Jimgerdemannia</taxon>
    </lineage>
</organism>
<dbReference type="EMBL" id="RBNJ01002268">
    <property type="protein sequence ID" value="RUS32161.1"/>
    <property type="molecule type" value="Genomic_DNA"/>
</dbReference>
<feature type="domain" description="FAD dependent oxidoreductase" evidence="2">
    <location>
        <begin position="10"/>
        <end position="62"/>
    </location>
</feature>
<dbReference type="Gene3D" id="3.50.50.60">
    <property type="entry name" value="FAD/NAD(P)-binding domain"/>
    <property type="match status" value="1"/>
</dbReference>
<proteinExistence type="predicted"/>
<dbReference type="Proteomes" id="UP000274822">
    <property type="component" value="Unassembled WGS sequence"/>
</dbReference>
<feature type="transmembrane region" description="Helical" evidence="1">
    <location>
        <begin position="6"/>
        <end position="28"/>
    </location>
</feature>
<keyword evidence="4" id="KW-1185">Reference proteome</keyword>
<accession>A0A433QQW8</accession>
<evidence type="ECO:0000259" key="2">
    <source>
        <dbReference type="Pfam" id="PF01266"/>
    </source>
</evidence>
<dbReference type="Pfam" id="PF01266">
    <property type="entry name" value="DAO"/>
    <property type="match status" value="1"/>
</dbReference>
<gene>
    <name evidence="3" type="ORF">BC938DRAFT_476135</name>
</gene>
<evidence type="ECO:0000313" key="4">
    <source>
        <dbReference type="Proteomes" id="UP000274822"/>
    </source>
</evidence>
<dbReference type="InterPro" id="IPR006076">
    <property type="entry name" value="FAD-dep_OxRdtase"/>
</dbReference>
<keyword evidence="1" id="KW-0472">Membrane</keyword>